<proteinExistence type="predicted"/>
<dbReference type="STRING" id="57577.A0A2K3KR39"/>
<evidence type="ECO:0000256" key="2">
    <source>
        <dbReference type="ARBA" id="ARBA00022737"/>
    </source>
</evidence>
<sequence length="51" mass="5516">MADDFCLNLLDWGSSNAISIALENSVYLWNASNSSTSELVTVDDEYGPVTS</sequence>
<accession>A0A2K3KR39</accession>
<evidence type="ECO:0000313" key="3">
    <source>
        <dbReference type="EMBL" id="PNX68765.1"/>
    </source>
</evidence>
<reference evidence="3 4" key="1">
    <citation type="journal article" date="2014" name="Am. J. Bot.">
        <title>Genome assembly and annotation for red clover (Trifolium pratense; Fabaceae).</title>
        <authorList>
            <person name="Istvanek J."/>
            <person name="Jaros M."/>
            <person name="Krenek A."/>
            <person name="Repkova J."/>
        </authorList>
    </citation>
    <scope>NUCLEOTIDE SEQUENCE [LARGE SCALE GENOMIC DNA]</scope>
    <source>
        <strain evidence="4">cv. Tatra</strain>
        <tissue evidence="3">Young leaves</tissue>
    </source>
</reference>
<name>A0A2K3KR39_TRIPR</name>
<dbReference type="Gene3D" id="2.130.10.10">
    <property type="entry name" value="YVTN repeat-like/Quinoprotein amine dehydrogenase"/>
    <property type="match status" value="1"/>
</dbReference>
<evidence type="ECO:0000256" key="1">
    <source>
        <dbReference type="ARBA" id="ARBA00022574"/>
    </source>
</evidence>
<dbReference type="GO" id="GO:0005680">
    <property type="term" value="C:anaphase-promoting complex"/>
    <property type="evidence" value="ECO:0007669"/>
    <property type="project" value="TreeGrafter"/>
</dbReference>
<keyword evidence="1" id="KW-0853">WD repeat</keyword>
<dbReference type="EMBL" id="ASHM01233993">
    <property type="protein sequence ID" value="PNX68765.1"/>
    <property type="molecule type" value="Genomic_DNA"/>
</dbReference>
<dbReference type="GO" id="GO:0010997">
    <property type="term" value="F:anaphase-promoting complex binding"/>
    <property type="evidence" value="ECO:0007669"/>
    <property type="project" value="InterPro"/>
</dbReference>
<keyword evidence="2" id="KW-0677">Repeat</keyword>
<dbReference type="GO" id="GO:0031145">
    <property type="term" value="P:anaphase-promoting complex-dependent catabolic process"/>
    <property type="evidence" value="ECO:0007669"/>
    <property type="project" value="TreeGrafter"/>
</dbReference>
<dbReference type="InterPro" id="IPR033010">
    <property type="entry name" value="Cdc20/Fizzy"/>
</dbReference>
<comment type="caution">
    <text evidence="3">The sequence shown here is derived from an EMBL/GenBank/DDBJ whole genome shotgun (WGS) entry which is preliminary data.</text>
</comment>
<protein>
    <submittedName>
        <fullName evidence="3">Anaphase-promoting complex subunit cdc20-like protein</fullName>
    </submittedName>
</protein>
<feature type="non-terminal residue" evidence="3">
    <location>
        <position position="51"/>
    </location>
</feature>
<reference evidence="3 4" key="2">
    <citation type="journal article" date="2017" name="Front. Plant Sci.">
        <title>Gene Classification and Mining of Molecular Markers Useful in Red Clover (Trifolium pratense) Breeding.</title>
        <authorList>
            <person name="Istvanek J."/>
            <person name="Dluhosova J."/>
            <person name="Dluhos P."/>
            <person name="Patkova L."/>
            <person name="Nedelnik J."/>
            <person name="Repkova J."/>
        </authorList>
    </citation>
    <scope>NUCLEOTIDE SEQUENCE [LARGE SCALE GENOMIC DNA]</scope>
    <source>
        <strain evidence="4">cv. Tatra</strain>
        <tissue evidence="3">Young leaves</tissue>
    </source>
</reference>
<organism evidence="3 4">
    <name type="scientific">Trifolium pratense</name>
    <name type="common">Red clover</name>
    <dbReference type="NCBI Taxonomy" id="57577"/>
    <lineage>
        <taxon>Eukaryota</taxon>
        <taxon>Viridiplantae</taxon>
        <taxon>Streptophyta</taxon>
        <taxon>Embryophyta</taxon>
        <taxon>Tracheophyta</taxon>
        <taxon>Spermatophyta</taxon>
        <taxon>Magnoliopsida</taxon>
        <taxon>eudicotyledons</taxon>
        <taxon>Gunneridae</taxon>
        <taxon>Pentapetalae</taxon>
        <taxon>rosids</taxon>
        <taxon>fabids</taxon>
        <taxon>Fabales</taxon>
        <taxon>Fabaceae</taxon>
        <taxon>Papilionoideae</taxon>
        <taxon>50 kb inversion clade</taxon>
        <taxon>NPAAA clade</taxon>
        <taxon>Hologalegina</taxon>
        <taxon>IRL clade</taxon>
        <taxon>Trifolieae</taxon>
        <taxon>Trifolium</taxon>
    </lineage>
</organism>
<dbReference type="Proteomes" id="UP000236291">
    <property type="component" value="Unassembled WGS sequence"/>
</dbReference>
<evidence type="ECO:0000313" key="4">
    <source>
        <dbReference type="Proteomes" id="UP000236291"/>
    </source>
</evidence>
<dbReference type="PANTHER" id="PTHR19918">
    <property type="entry name" value="CELL DIVISION CYCLE 20 CDC20 FIZZY -RELATED"/>
    <property type="match status" value="1"/>
</dbReference>
<dbReference type="InterPro" id="IPR015943">
    <property type="entry name" value="WD40/YVTN_repeat-like_dom_sf"/>
</dbReference>
<dbReference type="GO" id="GO:1905786">
    <property type="term" value="P:positive regulation of anaphase-promoting complex-dependent catabolic process"/>
    <property type="evidence" value="ECO:0007669"/>
    <property type="project" value="TreeGrafter"/>
</dbReference>
<dbReference type="GO" id="GO:1990757">
    <property type="term" value="F:ubiquitin ligase activator activity"/>
    <property type="evidence" value="ECO:0007669"/>
    <property type="project" value="TreeGrafter"/>
</dbReference>
<dbReference type="PANTHER" id="PTHR19918:SF39">
    <property type="entry name" value="TRANSDUCIN FAMILY PROTEIN_WD-40 REPEAT PROTEIN"/>
    <property type="match status" value="1"/>
</dbReference>
<dbReference type="AlphaFoldDB" id="A0A2K3KR39"/>
<gene>
    <name evidence="3" type="ORF">L195_g064130</name>
</gene>